<proteinExistence type="predicted"/>
<dbReference type="EMBL" id="JBJUIK010000007">
    <property type="protein sequence ID" value="KAL3523133.1"/>
    <property type="molecule type" value="Genomic_DNA"/>
</dbReference>
<accession>A0ABD2ZVV6</accession>
<dbReference type="InterPro" id="IPR008889">
    <property type="entry name" value="VQ"/>
</dbReference>
<dbReference type="PANTHER" id="PTHR33179">
    <property type="entry name" value="VQ MOTIF-CONTAINING PROTEIN"/>
    <property type="match status" value="1"/>
</dbReference>
<feature type="region of interest" description="Disordered" evidence="1">
    <location>
        <begin position="26"/>
        <end position="50"/>
    </location>
</feature>
<protein>
    <recommendedName>
        <fullName evidence="2">VQ domain-containing protein</fullName>
    </recommendedName>
</protein>
<dbReference type="AlphaFoldDB" id="A0ABD2ZVV6"/>
<organism evidence="3 4">
    <name type="scientific">Cinchona calisaya</name>
    <dbReference type="NCBI Taxonomy" id="153742"/>
    <lineage>
        <taxon>Eukaryota</taxon>
        <taxon>Viridiplantae</taxon>
        <taxon>Streptophyta</taxon>
        <taxon>Embryophyta</taxon>
        <taxon>Tracheophyta</taxon>
        <taxon>Spermatophyta</taxon>
        <taxon>Magnoliopsida</taxon>
        <taxon>eudicotyledons</taxon>
        <taxon>Gunneridae</taxon>
        <taxon>Pentapetalae</taxon>
        <taxon>asterids</taxon>
        <taxon>lamiids</taxon>
        <taxon>Gentianales</taxon>
        <taxon>Rubiaceae</taxon>
        <taxon>Cinchonoideae</taxon>
        <taxon>Cinchoneae</taxon>
        <taxon>Cinchona</taxon>
    </lineage>
</organism>
<dbReference type="Pfam" id="PF05678">
    <property type="entry name" value="VQ"/>
    <property type="match status" value="1"/>
</dbReference>
<gene>
    <name evidence="3" type="ORF">ACH5RR_015967</name>
</gene>
<dbReference type="InterPro" id="IPR039609">
    <property type="entry name" value="VQ_15/22"/>
</dbReference>
<keyword evidence="4" id="KW-1185">Reference proteome</keyword>
<reference evidence="3 4" key="1">
    <citation type="submission" date="2024-11" db="EMBL/GenBank/DDBJ databases">
        <title>A near-complete genome assembly of Cinchona calisaya.</title>
        <authorList>
            <person name="Lian D.C."/>
            <person name="Zhao X.W."/>
            <person name="Wei L."/>
        </authorList>
    </citation>
    <scope>NUCLEOTIDE SEQUENCE [LARGE SCALE GENOMIC DNA]</scope>
    <source>
        <tissue evidence="3">Nenye</tissue>
    </source>
</reference>
<dbReference type="Proteomes" id="UP001630127">
    <property type="component" value="Unassembled WGS sequence"/>
</dbReference>
<dbReference type="PANTHER" id="PTHR33179:SF29">
    <property type="entry name" value="OS06G0666400 PROTEIN"/>
    <property type="match status" value="1"/>
</dbReference>
<evidence type="ECO:0000256" key="1">
    <source>
        <dbReference type="SAM" id="MobiDB-lite"/>
    </source>
</evidence>
<feature type="domain" description="VQ" evidence="2">
    <location>
        <begin position="57"/>
        <end position="75"/>
    </location>
</feature>
<feature type="compositionally biased region" description="Basic residues" evidence="1">
    <location>
        <begin position="40"/>
        <end position="50"/>
    </location>
</feature>
<comment type="caution">
    <text evidence="3">The sequence shown here is derived from an EMBL/GenBank/DDBJ whole genome shotgun (WGS) entry which is preliminary data.</text>
</comment>
<evidence type="ECO:0000313" key="3">
    <source>
        <dbReference type="EMBL" id="KAL3523133.1"/>
    </source>
</evidence>
<evidence type="ECO:0000313" key="4">
    <source>
        <dbReference type="Proteomes" id="UP001630127"/>
    </source>
</evidence>
<name>A0ABD2ZVV6_9GENT</name>
<evidence type="ECO:0000259" key="2">
    <source>
        <dbReference type="Pfam" id="PF05678"/>
    </source>
</evidence>
<sequence length="199" mass="22625">MMSYTTHIETTEFRYKTILSPENSCTNYADSNAKDSRTKPTTRRRSRASKKTPMILLNANTKNFRALVQQFTGCQNASSTSFKGPINLNFGGGTEQNLDDHVNQDYRSIRTFNEYHDFYYKSHDDDGLEHQQLQLENLQELLYSESYDGDAPFGTSGNSATYATTKDNMAEDSCGILEDFLGDYSSIGLTDDDFIFREL</sequence>